<feature type="domain" description="Phage capsid-like C-terminal" evidence="3">
    <location>
        <begin position="173"/>
        <end position="452"/>
    </location>
</feature>
<dbReference type="NCBIfam" id="TIGR01554">
    <property type="entry name" value="major_cap_HK97"/>
    <property type="match status" value="1"/>
</dbReference>
<evidence type="ECO:0000256" key="2">
    <source>
        <dbReference type="SAM" id="MobiDB-lite"/>
    </source>
</evidence>
<organism evidence="4 5">
    <name type="scientific">Nocardioides ginsengisegetis</name>
    <dbReference type="NCBI Taxonomy" id="661491"/>
    <lineage>
        <taxon>Bacteria</taxon>
        <taxon>Bacillati</taxon>
        <taxon>Actinomycetota</taxon>
        <taxon>Actinomycetes</taxon>
        <taxon>Propionibacteriales</taxon>
        <taxon>Nocardioidaceae</taxon>
        <taxon>Nocardioides</taxon>
    </lineage>
</organism>
<evidence type="ECO:0000259" key="3">
    <source>
        <dbReference type="Pfam" id="PF05065"/>
    </source>
</evidence>
<dbReference type="SUPFAM" id="SSF56563">
    <property type="entry name" value="Major capsid protein gp5"/>
    <property type="match status" value="1"/>
</dbReference>
<comment type="subcellular location">
    <subcellularLocation>
        <location evidence="1">Virion</location>
    </subcellularLocation>
</comment>
<dbReference type="InterPro" id="IPR024455">
    <property type="entry name" value="Phage_capsid"/>
</dbReference>
<evidence type="ECO:0000313" key="5">
    <source>
        <dbReference type="Proteomes" id="UP000580910"/>
    </source>
</evidence>
<evidence type="ECO:0000256" key="1">
    <source>
        <dbReference type="ARBA" id="ARBA00004328"/>
    </source>
</evidence>
<dbReference type="Proteomes" id="UP000580910">
    <property type="component" value="Unassembled WGS sequence"/>
</dbReference>
<name>A0A7W3IZJ2_9ACTN</name>
<keyword evidence="5" id="KW-1185">Reference proteome</keyword>
<dbReference type="Pfam" id="PF05065">
    <property type="entry name" value="Phage_capsid"/>
    <property type="match status" value="1"/>
</dbReference>
<protein>
    <submittedName>
        <fullName evidence="4">HK97 family phage major capsid protein</fullName>
    </submittedName>
</protein>
<reference evidence="4 5" key="1">
    <citation type="submission" date="2020-07" db="EMBL/GenBank/DDBJ databases">
        <title>Sequencing the genomes of 1000 actinobacteria strains.</title>
        <authorList>
            <person name="Klenk H.-P."/>
        </authorList>
    </citation>
    <scope>NUCLEOTIDE SEQUENCE [LARGE SCALE GENOMIC DNA]</scope>
    <source>
        <strain evidence="4 5">DSM 21349</strain>
    </source>
</reference>
<proteinExistence type="predicted"/>
<feature type="region of interest" description="Disordered" evidence="2">
    <location>
        <begin position="58"/>
        <end position="97"/>
    </location>
</feature>
<comment type="caution">
    <text evidence="4">The sequence shown here is derived from an EMBL/GenBank/DDBJ whole genome shotgun (WGS) entry which is preliminary data.</text>
</comment>
<dbReference type="EMBL" id="JACGXA010000001">
    <property type="protein sequence ID" value="MBA8803575.1"/>
    <property type="molecule type" value="Genomic_DNA"/>
</dbReference>
<dbReference type="InterPro" id="IPR054612">
    <property type="entry name" value="Phage_capsid-like_C"/>
</dbReference>
<dbReference type="AlphaFoldDB" id="A0A7W3IZJ2"/>
<sequence length="478" mass="50891">MSSPQLDALNARRANLQAEIDARIDEPVPANRAAAARANAEIQELVDEVKSLDARIQTTETQERRRDADAAARSRLGQDTDDQGRAPARRGFGRGADTVYGRTSGESYFRDLVAVSLNGGAMQHDAIRRLNEHAQMVERASGDLPKEFRATPLRMAAGSLEQRVNPNRTDGQGGNFVPPLWLIDEYVSLLRNGRATADLCSVRELPPGTDSINLPKVATGTTTAIQTADAAAVSSTDMTDANVSGPVRTIAGQQDFALQLLDQSPINFDEVLFRDLLADYNAQLDTQVLSGTGASGQVGGLLPMSGTNAVTYTDATPTLGELLVPIAQGMSQAIKNGKRPPTAIVMHPSIWNWALTQLDTTGRPLVDLNSNGLSSIAVLNENALSGVVGSMGGVPIVVDANLPTNLGAGTNESRIIVGAYPEAYLYEGAVRTRVLQEVLSGTLQVRVQLFNYLAFIGNRRPSAFSVVSGTGLIMPTGF</sequence>
<gene>
    <name evidence="4" type="ORF">FB382_001866</name>
</gene>
<dbReference type="RefSeq" id="WP_182538617.1">
    <property type="nucleotide sequence ID" value="NZ_JACGXA010000001.1"/>
</dbReference>
<dbReference type="Gene3D" id="3.30.2400.10">
    <property type="entry name" value="Major capsid protein gp5"/>
    <property type="match status" value="1"/>
</dbReference>
<feature type="compositionally biased region" description="Basic and acidic residues" evidence="2">
    <location>
        <begin position="61"/>
        <end position="84"/>
    </location>
</feature>
<accession>A0A7W3IZJ2</accession>
<evidence type="ECO:0000313" key="4">
    <source>
        <dbReference type="EMBL" id="MBA8803575.1"/>
    </source>
</evidence>